<evidence type="ECO:0000256" key="3">
    <source>
        <dbReference type="ARBA" id="ARBA00022691"/>
    </source>
</evidence>
<reference evidence="8" key="2">
    <citation type="submission" date="2023-07" db="EMBL/GenBank/DDBJ databases">
        <title>Genomic analysis of Rhodococcus opacus VOC-14 with glycol ethers degradation activity.</title>
        <authorList>
            <person name="Narkevich D.A."/>
            <person name="Hlushen A.M."/>
            <person name="Akhremchuk A.E."/>
            <person name="Sikolenko M.A."/>
            <person name="Valentovich L.N."/>
        </authorList>
    </citation>
    <scope>NUCLEOTIDE SEQUENCE</scope>
    <source>
        <strain evidence="8">VOC-14</strain>
        <plasmid evidence="8">pRho-VOC14-L</plasmid>
    </source>
</reference>
<dbReference type="AlphaFoldDB" id="A0AAX3YVK7"/>
<dbReference type="GO" id="GO:0032259">
    <property type="term" value="P:methylation"/>
    <property type="evidence" value="ECO:0007669"/>
    <property type="project" value="UniProtKB-KW"/>
</dbReference>
<accession>A0AAX3YVK7</accession>
<feature type="region of interest" description="Disordered" evidence="4">
    <location>
        <begin position="186"/>
        <end position="206"/>
    </location>
</feature>
<keyword evidence="9" id="KW-1185">Reference proteome</keyword>
<evidence type="ECO:0000313" key="6">
    <source>
        <dbReference type="EMBL" id="MCZ4588827.1"/>
    </source>
</evidence>
<keyword evidence="1 8" id="KW-0489">Methyltransferase</keyword>
<name>A0AAX3YVK7_RHOOP</name>
<evidence type="ECO:0000313" key="7">
    <source>
        <dbReference type="EMBL" id="WLF51864.1"/>
    </source>
</evidence>
<dbReference type="PANTHER" id="PTHR43464">
    <property type="entry name" value="METHYLTRANSFERASE"/>
    <property type="match status" value="1"/>
</dbReference>
<protein>
    <submittedName>
        <fullName evidence="8">Class I SAM-dependent methyltransferase</fullName>
        <ecNumber evidence="8">2.1.-.-</ecNumber>
    </submittedName>
</protein>
<evidence type="ECO:0000313" key="8">
    <source>
        <dbReference type="EMBL" id="WLF52339.1"/>
    </source>
</evidence>
<dbReference type="SUPFAM" id="SSF53335">
    <property type="entry name" value="S-adenosyl-L-methionine-dependent methyltransferases"/>
    <property type="match status" value="1"/>
</dbReference>
<keyword evidence="2 8" id="KW-0808">Transferase</keyword>
<dbReference type="GO" id="GO:0008168">
    <property type="term" value="F:methyltransferase activity"/>
    <property type="evidence" value="ECO:0007669"/>
    <property type="project" value="UniProtKB-KW"/>
</dbReference>
<geneLocation type="plasmid" evidence="8 10">
    <name>pRho-VOC14-L</name>
</geneLocation>
<gene>
    <name evidence="6" type="ORF">O4328_35145</name>
    <name evidence="7" type="ORF">Q5707_41055</name>
    <name evidence="8" type="ORF">Q5707_43940</name>
</gene>
<proteinExistence type="predicted"/>
<dbReference type="Proteomes" id="UP001231166">
    <property type="component" value="Plasmid pRho-VOC14-L"/>
</dbReference>
<keyword evidence="3" id="KW-0949">S-adenosyl-L-methionine</keyword>
<evidence type="ECO:0000313" key="9">
    <source>
        <dbReference type="Proteomes" id="UP001066327"/>
    </source>
</evidence>
<dbReference type="EMBL" id="JAPWIS010000025">
    <property type="protein sequence ID" value="MCZ4588827.1"/>
    <property type="molecule type" value="Genomic_DNA"/>
</dbReference>
<keyword evidence="8" id="KW-0614">Plasmid</keyword>
<dbReference type="RefSeq" id="WP_269592341.1">
    <property type="nucleotide sequence ID" value="NZ_CP130956.1"/>
</dbReference>
<dbReference type="Proteomes" id="UP001066327">
    <property type="component" value="Unassembled WGS sequence"/>
</dbReference>
<evidence type="ECO:0000256" key="4">
    <source>
        <dbReference type="SAM" id="MobiDB-lite"/>
    </source>
</evidence>
<dbReference type="EMBL" id="CP130956">
    <property type="protein sequence ID" value="WLF52339.1"/>
    <property type="molecule type" value="Genomic_DNA"/>
</dbReference>
<feature type="domain" description="Methyltransferase" evidence="5">
    <location>
        <begin position="63"/>
        <end position="159"/>
    </location>
</feature>
<sequence length="253" mass="27044">MSDTEQSQSTHRRPGPAHETPPGILITRVRGYNLFNTVFFGGRRRRLDTALAAESGASRGDHVLDIGCGPGRFAGALAERVGPTGQVEGVDASGPMIDYASAHAGRTGNCTFHLGTAQSLSLPDASFDVVTSTFVMHHIPEDQREVALGHMFRVLRPGGRLLIADMHPLDRLRAGAVRALARVATHRPGHGHGHGHGHGADGETPPDPFAAVDVRRYIDSLHRIGFTGVEFRPVKPSTGCLVAVRPDGLRRSS</sequence>
<feature type="compositionally biased region" description="Basic residues" evidence="4">
    <location>
        <begin position="186"/>
        <end position="197"/>
    </location>
</feature>
<evidence type="ECO:0000256" key="2">
    <source>
        <dbReference type="ARBA" id="ARBA00022679"/>
    </source>
</evidence>
<dbReference type="PANTHER" id="PTHR43464:SF19">
    <property type="entry name" value="UBIQUINONE BIOSYNTHESIS O-METHYLTRANSFERASE, MITOCHONDRIAL"/>
    <property type="match status" value="1"/>
</dbReference>
<dbReference type="EC" id="2.1.-.-" evidence="8"/>
<dbReference type="EMBL" id="CP130956">
    <property type="protein sequence ID" value="WLF51864.1"/>
    <property type="molecule type" value="Genomic_DNA"/>
</dbReference>
<feature type="region of interest" description="Disordered" evidence="4">
    <location>
        <begin position="1"/>
        <end position="23"/>
    </location>
</feature>
<evidence type="ECO:0000256" key="1">
    <source>
        <dbReference type="ARBA" id="ARBA00022603"/>
    </source>
</evidence>
<reference evidence="6" key="1">
    <citation type="submission" date="2022-12" db="EMBL/GenBank/DDBJ databases">
        <authorList>
            <person name="Krivoruchko A.V."/>
            <person name="Elkin A."/>
        </authorList>
    </citation>
    <scope>NUCLEOTIDE SEQUENCE</scope>
    <source>
        <strain evidence="6">IEGM 249</strain>
    </source>
</reference>
<organism evidence="8 10">
    <name type="scientific">Rhodococcus opacus</name>
    <name type="common">Nocardia opaca</name>
    <dbReference type="NCBI Taxonomy" id="37919"/>
    <lineage>
        <taxon>Bacteria</taxon>
        <taxon>Bacillati</taxon>
        <taxon>Actinomycetota</taxon>
        <taxon>Actinomycetes</taxon>
        <taxon>Mycobacteriales</taxon>
        <taxon>Nocardiaceae</taxon>
        <taxon>Rhodococcus</taxon>
    </lineage>
</organism>
<dbReference type="InterPro" id="IPR029063">
    <property type="entry name" value="SAM-dependent_MTases_sf"/>
</dbReference>
<dbReference type="Gene3D" id="3.40.50.150">
    <property type="entry name" value="Vaccinia Virus protein VP39"/>
    <property type="match status" value="1"/>
</dbReference>
<dbReference type="InterPro" id="IPR041698">
    <property type="entry name" value="Methyltransf_25"/>
</dbReference>
<evidence type="ECO:0000313" key="10">
    <source>
        <dbReference type="Proteomes" id="UP001231166"/>
    </source>
</evidence>
<dbReference type="CDD" id="cd02440">
    <property type="entry name" value="AdoMet_MTases"/>
    <property type="match status" value="1"/>
</dbReference>
<evidence type="ECO:0000259" key="5">
    <source>
        <dbReference type="Pfam" id="PF13649"/>
    </source>
</evidence>
<dbReference type="Pfam" id="PF13649">
    <property type="entry name" value="Methyltransf_25"/>
    <property type="match status" value="1"/>
</dbReference>